<dbReference type="GO" id="GO:0106310">
    <property type="term" value="F:protein serine kinase activity"/>
    <property type="evidence" value="ECO:0007669"/>
    <property type="project" value="RHEA"/>
</dbReference>
<dbReference type="InterPro" id="IPR003594">
    <property type="entry name" value="HATPase_dom"/>
</dbReference>
<evidence type="ECO:0000256" key="1">
    <source>
        <dbReference type="ARBA" id="ARBA00022527"/>
    </source>
</evidence>
<comment type="similarity">
    <text evidence="7">Belongs to the anti-sigma-factor family.</text>
</comment>
<sequence>MINKIKVEFLSLSVNESFARTAVAGFFSELDPTIEEIAEIKTSVSEAVSNAIIHGYKNQPTGIVTVECSYDENRKLVISVADNGVGIENIEKAREPLFTTGSSEERAGMGFTVMESFTDHVEVTSKLGEGTRVLMIKRLDAGYEL</sequence>
<dbReference type="SUPFAM" id="SSF55874">
    <property type="entry name" value="ATPase domain of HSP90 chaperone/DNA topoisomerase II/histidine kinase"/>
    <property type="match status" value="1"/>
</dbReference>
<dbReference type="InterPro" id="IPR050267">
    <property type="entry name" value="Anti-sigma-factor_SerPK"/>
</dbReference>
<keyword evidence="2 7" id="KW-0808">Transferase</keyword>
<evidence type="ECO:0000256" key="2">
    <source>
        <dbReference type="ARBA" id="ARBA00022679"/>
    </source>
</evidence>
<dbReference type="AlphaFoldDB" id="A0A410PVS7"/>
<dbReference type="KEGG" id="amij:EQM06_07270"/>
<dbReference type="SMART" id="SM00387">
    <property type="entry name" value="HATPase_c"/>
    <property type="match status" value="1"/>
</dbReference>
<reference evidence="9 10" key="1">
    <citation type="submission" date="2019-01" db="EMBL/GenBank/DDBJ databases">
        <title>Draft genomes of a novel of Aminipila strains.</title>
        <authorList>
            <person name="Ma S."/>
        </authorList>
    </citation>
    <scope>NUCLEOTIDE SEQUENCE [LARGE SCALE GENOMIC DNA]</scope>
    <source>
        <strain evidence="10">JN-39</strain>
    </source>
</reference>
<dbReference type="RefSeq" id="WP_128745700.1">
    <property type="nucleotide sequence ID" value="NZ_CP035281.1"/>
</dbReference>
<keyword evidence="6 7" id="KW-0749">Sporulation</keyword>
<dbReference type="Proteomes" id="UP000287601">
    <property type="component" value="Chromosome"/>
</dbReference>
<organism evidence="9 10">
    <name type="scientific">Aminipila luticellarii</name>
    <dbReference type="NCBI Taxonomy" id="2507160"/>
    <lineage>
        <taxon>Bacteria</taxon>
        <taxon>Bacillati</taxon>
        <taxon>Bacillota</taxon>
        <taxon>Clostridia</taxon>
        <taxon>Peptostreptococcales</taxon>
        <taxon>Anaerovoracaceae</taxon>
        <taxon>Aminipila</taxon>
    </lineage>
</organism>
<dbReference type="GO" id="GO:0004674">
    <property type="term" value="F:protein serine/threonine kinase activity"/>
    <property type="evidence" value="ECO:0007669"/>
    <property type="project" value="UniProtKB-KW"/>
</dbReference>
<evidence type="ECO:0000313" key="9">
    <source>
        <dbReference type="EMBL" id="QAT43051.1"/>
    </source>
</evidence>
<keyword evidence="10" id="KW-1185">Reference proteome</keyword>
<comment type="function">
    <text evidence="7">Binds to sigma F and blocks its ability to form an RNA polymerase holoenzyme (E-sigma F). Phosphorylates SpoIIAA on a serine residue. This phosphorylation may enable SpoIIAA to act as an anti-anti-sigma factor that counteracts SpoIIAB and thus releases sigma F from inhibition.</text>
</comment>
<evidence type="ECO:0000256" key="5">
    <source>
        <dbReference type="ARBA" id="ARBA00022840"/>
    </source>
</evidence>
<evidence type="ECO:0000259" key="8">
    <source>
        <dbReference type="SMART" id="SM00387"/>
    </source>
</evidence>
<dbReference type="NCBIfam" id="TIGR01925">
    <property type="entry name" value="spIIAB"/>
    <property type="match status" value="1"/>
</dbReference>
<dbReference type="Pfam" id="PF13581">
    <property type="entry name" value="HATPase_c_2"/>
    <property type="match status" value="1"/>
</dbReference>
<proteinExistence type="inferred from homology"/>
<gene>
    <name evidence="7" type="primary">spoIIAB</name>
    <name evidence="9" type="ORF">EQM06_07270</name>
</gene>
<evidence type="ECO:0000256" key="4">
    <source>
        <dbReference type="ARBA" id="ARBA00022777"/>
    </source>
</evidence>
<dbReference type="HAMAP" id="MF_00637">
    <property type="entry name" value="Anti_sigma_F"/>
    <property type="match status" value="1"/>
</dbReference>
<dbReference type="PANTHER" id="PTHR35526">
    <property type="entry name" value="ANTI-SIGMA-F FACTOR RSBW-RELATED"/>
    <property type="match status" value="1"/>
</dbReference>
<dbReference type="InterPro" id="IPR036890">
    <property type="entry name" value="HATPase_C_sf"/>
</dbReference>
<dbReference type="GO" id="GO:0016989">
    <property type="term" value="F:sigma factor antagonist activity"/>
    <property type="evidence" value="ECO:0007669"/>
    <property type="project" value="InterPro"/>
</dbReference>
<feature type="domain" description="Histidine kinase/HSP90-like ATPase" evidence="8">
    <location>
        <begin position="35"/>
        <end position="141"/>
    </location>
</feature>
<dbReference type="EC" id="2.7.11.1" evidence="7"/>
<evidence type="ECO:0000256" key="3">
    <source>
        <dbReference type="ARBA" id="ARBA00022741"/>
    </source>
</evidence>
<keyword evidence="5 7" id="KW-0067">ATP-binding</keyword>
<dbReference type="PANTHER" id="PTHR35526:SF3">
    <property type="entry name" value="ANTI-SIGMA-F FACTOR RSBW"/>
    <property type="match status" value="1"/>
</dbReference>
<dbReference type="InterPro" id="IPR010194">
    <property type="entry name" value="Anti-sigma_F"/>
</dbReference>
<evidence type="ECO:0000313" key="10">
    <source>
        <dbReference type="Proteomes" id="UP000287601"/>
    </source>
</evidence>
<dbReference type="GO" id="GO:0042174">
    <property type="term" value="P:negative regulation of sporulation resulting in formation of a cellular spore"/>
    <property type="evidence" value="ECO:0007669"/>
    <property type="project" value="InterPro"/>
</dbReference>
<keyword evidence="4 7" id="KW-0418">Kinase</keyword>
<keyword evidence="3 7" id="KW-0547">Nucleotide-binding</keyword>
<protein>
    <recommendedName>
        <fullName evidence="7">Anti-sigma F factor</fullName>
        <ecNumber evidence="7">2.7.11.1</ecNumber>
    </recommendedName>
    <alternativeName>
        <fullName evidence="7">Stage II sporulation protein AB</fullName>
    </alternativeName>
</protein>
<evidence type="ECO:0000256" key="6">
    <source>
        <dbReference type="ARBA" id="ARBA00022969"/>
    </source>
</evidence>
<accession>A0A410PVS7</accession>
<dbReference type="GO" id="GO:0030436">
    <property type="term" value="P:asexual sporulation"/>
    <property type="evidence" value="ECO:0007669"/>
    <property type="project" value="UniProtKB-UniRule"/>
</dbReference>
<evidence type="ECO:0000256" key="7">
    <source>
        <dbReference type="HAMAP-Rule" id="MF_00637"/>
    </source>
</evidence>
<dbReference type="GO" id="GO:0005524">
    <property type="term" value="F:ATP binding"/>
    <property type="evidence" value="ECO:0007669"/>
    <property type="project" value="UniProtKB-KW"/>
</dbReference>
<dbReference type="GO" id="GO:0030435">
    <property type="term" value="P:sporulation resulting in formation of a cellular spore"/>
    <property type="evidence" value="ECO:0007669"/>
    <property type="project" value="UniProtKB-KW"/>
</dbReference>
<comment type="catalytic activity">
    <reaction evidence="7">
        <text>L-seryl-[protein] + ATP = O-phospho-L-seryl-[protein] + ADP + H(+)</text>
        <dbReference type="Rhea" id="RHEA:17989"/>
        <dbReference type="Rhea" id="RHEA-COMP:9863"/>
        <dbReference type="Rhea" id="RHEA-COMP:11604"/>
        <dbReference type="ChEBI" id="CHEBI:15378"/>
        <dbReference type="ChEBI" id="CHEBI:29999"/>
        <dbReference type="ChEBI" id="CHEBI:30616"/>
        <dbReference type="ChEBI" id="CHEBI:83421"/>
        <dbReference type="ChEBI" id="CHEBI:456216"/>
        <dbReference type="EC" id="2.7.11.1"/>
    </reaction>
</comment>
<name>A0A410PVS7_9FIRM</name>
<dbReference type="EMBL" id="CP035281">
    <property type="protein sequence ID" value="QAT43051.1"/>
    <property type="molecule type" value="Genomic_DNA"/>
</dbReference>
<dbReference type="Gene3D" id="3.30.565.10">
    <property type="entry name" value="Histidine kinase-like ATPase, C-terminal domain"/>
    <property type="match status" value="1"/>
</dbReference>
<dbReference type="OrthoDB" id="9768808at2"/>
<keyword evidence="1 7" id="KW-0723">Serine/threonine-protein kinase</keyword>
<comment type="catalytic activity">
    <reaction evidence="7">
        <text>L-threonyl-[protein] + ATP = O-phospho-L-threonyl-[protein] + ADP + H(+)</text>
        <dbReference type="Rhea" id="RHEA:46608"/>
        <dbReference type="Rhea" id="RHEA-COMP:11060"/>
        <dbReference type="Rhea" id="RHEA-COMP:11605"/>
        <dbReference type="ChEBI" id="CHEBI:15378"/>
        <dbReference type="ChEBI" id="CHEBI:30013"/>
        <dbReference type="ChEBI" id="CHEBI:30616"/>
        <dbReference type="ChEBI" id="CHEBI:61977"/>
        <dbReference type="ChEBI" id="CHEBI:456216"/>
        <dbReference type="EC" id="2.7.11.1"/>
    </reaction>
</comment>